<proteinExistence type="predicted"/>
<evidence type="ECO:0000313" key="7">
    <source>
        <dbReference type="Proteomes" id="UP000799444"/>
    </source>
</evidence>
<dbReference type="PROSITE" id="PS50113">
    <property type="entry name" value="PAC"/>
    <property type="match status" value="1"/>
</dbReference>
<keyword evidence="1" id="KW-0285">Flavoprotein</keyword>
<dbReference type="PANTHER" id="PTHR47429">
    <property type="entry name" value="PROTEIN TWIN LOV 1"/>
    <property type="match status" value="1"/>
</dbReference>
<protein>
    <recommendedName>
        <fullName evidence="5">PAC domain-containing protein</fullName>
    </recommendedName>
</protein>
<evidence type="ECO:0000313" key="6">
    <source>
        <dbReference type="EMBL" id="KAF2738473.1"/>
    </source>
</evidence>
<dbReference type="Proteomes" id="UP000799444">
    <property type="component" value="Unassembled WGS sequence"/>
</dbReference>
<feature type="domain" description="PAC" evidence="5">
    <location>
        <begin position="274"/>
        <end position="328"/>
    </location>
</feature>
<evidence type="ECO:0000256" key="4">
    <source>
        <dbReference type="SAM" id="MobiDB-lite"/>
    </source>
</evidence>
<sequence length="620" mass="68959">MHTSPESYSRARSSADSVISYETSASSIATNTLPPLQQKGVQDDADRLSPLLEDDPKSFDLLAPNEAETSKGYSLETRSDELFSREHLQAIFNDTPSLLRFTSFLSKARPKSVPILIYYLDALKAIRAINYANAVAEALDPLEGHEFTENGARPTVNAVLEDKARQAFDALVRDDLPAFITQTFIQVVSVSIQKRITGNLPPLLREASEGLAEVFCLTDPSRTDNPIIFASEEFHRTTQYGVGYAIGRNCRFLQGPRTNKHSVARLGKAIRECKEISEVFLNYRRDGSPFMNLLMMAPLMDSRGNIRYFIGAQVDISGLIKDCTDLDAFRSMLDKQEGQVPEDEAKDEFQELSEMFNNTELDTVRRFGGSMHREHRVEQDDASIYHRPRVLLKDTMVIDSDSEPAPKVSLNKADGRLSGVYKHYLLLRPHPSLRILFTSPSLRVPGILQSRFLDRIGGSTRVRDSLAEALADGTRGVTAKIRWLASAAAHLDSDRAEEGRPRWIHCTPLLGKSGAVGVWMVVLVDDEKSSHLVRRFRQAPPVPNNIIRSRAISPTGYNLDDSDTEYMPRPSTRTSIRNGVARHAALDAIRRPESAMSEQRAARAASSGSASQSIHSFALS</sequence>
<dbReference type="InterPro" id="IPR000014">
    <property type="entry name" value="PAS"/>
</dbReference>
<feature type="region of interest" description="Disordered" evidence="4">
    <location>
        <begin position="590"/>
        <end position="620"/>
    </location>
</feature>
<dbReference type="InterPro" id="IPR000700">
    <property type="entry name" value="PAS-assoc_C"/>
</dbReference>
<dbReference type="InterPro" id="IPR035965">
    <property type="entry name" value="PAS-like_dom_sf"/>
</dbReference>
<gene>
    <name evidence="6" type="ORF">EJ04DRAFT_509624</name>
</gene>
<name>A0A9P4R7X7_9PLEO</name>
<evidence type="ECO:0000256" key="3">
    <source>
        <dbReference type="ARBA" id="ARBA00022991"/>
    </source>
</evidence>
<organism evidence="6 7">
    <name type="scientific">Polyplosphaeria fusca</name>
    <dbReference type="NCBI Taxonomy" id="682080"/>
    <lineage>
        <taxon>Eukaryota</taxon>
        <taxon>Fungi</taxon>
        <taxon>Dikarya</taxon>
        <taxon>Ascomycota</taxon>
        <taxon>Pezizomycotina</taxon>
        <taxon>Dothideomycetes</taxon>
        <taxon>Pleosporomycetidae</taxon>
        <taxon>Pleosporales</taxon>
        <taxon>Tetraplosphaeriaceae</taxon>
        <taxon>Polyplosphaeria</taxon>
    </lineage>
</organism>
<dbReference type="SUPFAM" id="SSF55785">
    <property type="entry name" value="PYP-like sensor domain (PAS domain)"/>
    <property type="match status" value="1"/>
</dbReference>
<evidence type="ECO:0000256" key="1">
    <source>
        <dbReference type="ARBA" id="ARBA00022630"/>
    </source>
</evidence>
<dbReference type="OrthoDB" id="447251at2759"/>
<dbReference type="PANTHER" id="PTHR47429:SF9">
    <property type="entry name" value="PAS DOMAIN-CONTAINING PROTEIN"/>
    <property type="match status" value="1"/>
</dbReference>
<evidence type="ECO:0000259" key="5">
    <source>
        <dbReference type="PROSITE" id="PS50113"/>
    </source>
</evidence>
<keyword evidence="2" id="KW-0288">FMN</keyword>
<dbReference type="EMBL" id="ML996109">
    <property type="protein sequence ID" value="KAF2738473.1"/>
    <property type="molecule type" value="Genomic_DNA"/>
</dbReference>
<keyword evidence="3" id="KW-0157">Chromophore</keyword>
<reference evidence="6" key="1">
    <citation type="journal article" date="2020" name="Stud. Mycol.">
        <title>101 Dothideomycetes genomes: a test case for predicting lifestyles and emergence of pathogens.</title>
        <authorList>
            <person name="Haridas S."/>
            <person name="Albert R."/>
            <person name="Binder M."/>
            <person name="Bloem J."/>
            <person name="Labutti K."/>
            <person name="Salamov A."/>
            <person name="Andreopoulos B."/>
            <person name="Baker S."/>
            <person name="Barry K."/>
            <person name="Bills G."/>
            <person name="Bluhm B."/>
            <person name="Cannon C."/>
            <person name="Castanera R."/>
            <person name="Culley D."/>
            <person name="Daum C."/>
            <person name="Ezra D."/>
            <person name="Gonzalez J."/>
            <person name="Henrissat B."/>
            <person name="Kuo A."/>
            <person name="Liang C."/>
            <person name="Lipzen A."/>
            <person name="Lutzoni F."/>
            <person name="Magnuson J."/>
            <person name="Mondo S."/>
            <person name="Nolan M."/>
            <person name="Ohm R."/>
            <person name="Pangilinan J."/>
            <person name="Park H.-J."/>
            <person name="Ramirez L."/>
            <person name="Alfaro M."/>
            <person name="Sun H."/>
            <person name="Tritt A."/>
            <person name="Yoshinaga Y."/>
            <person name="Zwiers L.-H."/>
            <person name="Turgeon B."/>
            <person name="Goodwin S."/>
            <person name="Spatafora J."/>
            <person name="Crous P."/>
            <person name="Grigoriev I."/>
        </authorList>
    </citation>
    <scope>NUCLEOTIDE SEQUENCE</scope>
    <source>
        <strain evidence="6">CBS 125425</strain>
    </source>
</reference>
<feature type="compositionally biased region" description="Low complexity" evidence="4">
    <location>
        <begin position="594"/>
        <end position="620"/>
    </location>
</feature>
<dbReference type="GO" id="GO:0005634">
    <property type="term" value="C:nucleus"/>
    <property type="evidence" value="ECO:0007669"/>
    <property type="project" value="TreeGrafter"/>
</dbReference>
<keyword evidence="7" id="KW-1185">Reference proteome</keyword>
<evidence type="ECO:0000256" key="2">
    <source>
        <dbReference type="ARBA" id="ARBA00022643"/>
    </source>
</evidence>
<dbReference type="Pfam" id="PF13426">
    <property type="entry name" value="PAS_9"/>
    <property type="match status" value="1"/>
</dbReference>
<dbReference type="Gene3D" id="3.30.450.20">
    <property type="entry name" value="PAS domain"/>
    <property type="match status" value="1"/>
</dbReference>
<dbReference type="AlphaFoldDB" id="A0A9P4R7X7"/>
<comment type="caution">
    <text evidence="6">The sequence shown here is derived from an EMBL/GenBank/DDBJ whole genome shotgun (WGS) entry which is preliminary data.</text>
</comment>
<accession>A0A9P4R7X7</accession>